<reference evidence="2 6" key="3">
    <citation type="submission" date="2020-11" db="EMBL/GenBank/DDBJ databases">
        <title>Enhanced detection system for hospital associated transmission using whole genome sequencing surveillance.</title>
        <authorList>
            <person name="Harrison L.H."/>
            <person name="Van Tyne D."/>
            <person name="Marsh J.W."/>
            <person name="Griffith M.P."/>
            <person name="Snyder D.J."/>
            <person name="Cooper V.S."/>
            <person name="Mustapha M."/>
        </authorList>
    </citation>
    <scope>NUCLEOTIDE SEQUENCE [LARGE SCALE GENOMIC DNA]</scope>
    <source>
        <strain evidence="2 6">PSB00013</strain>
    </source>
</reference>
<evidence type="ECO:0008006" key="7">
    <source>
        <dbReference type="Google" id="ProtNLM"/>
    </source>
</evidence>
<accession>A0A2X2CFX0</accession>
<dbReference type="Proteomes" id="UP000626180">
    <property type="component" value="Unassembled WGS sequence"/>
</dbReference>
<reference evidence="1 5" key="2">
    <citation type="submission" date="2020-10" db="EMBL/GenBank/DDBJ databases">
        <title>Genome sequences of Pseudomonas isolates.</title>
        <authorList>
            <person name="Wessels L."/>
            <person name="Reich F."/>
            <person name="Hammerl J."/>
        </authorList>
    </citation>
    <scope>NUCLEOTIDE SEQUENCE [LARGE SCALE GENOMIC DNA]</scope>
    <source>
        <strain evidence="1 5">20-MO00624-0</strain>
    </source>
</reference>
<evidence type="ECO:0000313" key="5">
    <source>
        <dbReference type="Proteomes" id="UP000626180"/>
    </source>
</evidence>
<evidence type="ECO:0000313" key="6">
    <source>
        <dbReference type="Proteomes" id="UP000638986"/>
    </source>
</evidence>
<dbReference type="EMBL" id="UAUF01000011">
    <property type="protein sequence ID" value="SPZ06023.1"/>
    <property type="molecule type" value="Genomic_DNA"/>
</dbReference>
<proteinExistence type="predicted"/>
<keyword evidence="5" id="KW-1185">Reference proteome</keyword>
<dbReference type="EMBL" id="JADTXM010000001">
    <property type="protein sequence ID" value="MBH3437275.1"/>
    <property type="molecule type" value="Genomic_DNA"/>
</dbReference>
<evidence type="ECO:0000313" key="2">
    <source>
        <dbReference type="EMBL" id="MBH3437275.1"/>
    </source>
</evidence>
<evidence type="ECO:0000313" key="1">
    <source>
        <dbReference type="EMBL" id="MBF8640668.1"/>
    </source>
</evidence>
<name>A0A2X2CFX0_PSELU</name>
<dbReference type="GeneID" id="300267262"/>
<organism evidence="3 4">
    <name type="scientific">Pseudomonas luteola</name>
    <dbReference type="NCBI Taxonomy" id="47886"/>
    <lineage>
        <taxon>Bacteria</taxon>
        <taxon>Pseudomonadati</taxon>
        <taxon>Pseudomonadota</taxon>
        <taxon>Gammaproteobacteria</taxon>
        <taxon>Pseudomonadales</taxon>
        <taxon>Pseudomonadaceae</taxon>
        <taxon>Pseudomonas</taxon>
    </lineage>
</organism>
<dbReference type="Proteomes" id="UP000638986">
    <property type="component" value="Unassembled WGS sequence"/>
</dbReference>
<reference evidence="3 4" key="1">
    <citation type="submission" date="2018-06" db="EMBL/GenBank/DDBJ databases">
        <authorList>
            <consortium name="Pathogen Informatics"/>
            <person name="Doyle S."/>
        </authorList>
    </citation>
    <scope>NUCLEOTIDE SEQUENCE [LARGE SCALE GENOMIC DNA]</scope>
    <source>
        <strain evidence="3 4">NCTC11842</strain>
    </source>
</reference>
<evidence type="ECO:0000313" key="3">
    <source>
        <dbReference type="EMBL" id="SPZ06023.1"/>
    </source>
</evidence>
<evidence type="ECO:0000313" key="4">
    <source>
        <dbReference type="Proteomes" id="UP000250443"/>
    </source>
</evidence>
<protein>
    <recommendedName>
        <fullName evidence="7">DUF1508 domain-containing protein</fullName>
    </recommendedName>
</protein>
<dbReference type="Proteomes" id="UP000250443">
    <property type="component" value="Unassembled WGS sequence"/>
</dbReference>
<dbReference type="EMBL" id="JADMCD010000003">
    <property type="protein sequence ID" value="MBF8640668.1"/>
    <property type="molecule type" value="Genomic_DNA"/>
</dbReference>
<dbReference type="RefSeq" id="WP_010798112.1">
    <property type="nucleotide sequence ID" value="NZ_CP044086.1"/>
</dbReference>
<sequence length="60" mass="6832">MQEKVVSSSNGYYVFECADATGGSCYEIRMGTRCVKRVGSLDEAKRFIQFAYAEEENYQD</sequence>
<gene>
    <name evidence="2" type="ORF">I5Q09_01090</name>
    <name evidence="1" type="ORF">IRZ65_08235</name>
    <name evidence="3" type="ORF">NCTC11842_01950</name>
</gene>
<dbReference type="AlphaFoldDB" id="A0A2X2CFX0"/>